<organism evidence="3 4">
    <name type="scientific">Bodo saltans</name>
    <name type="common">Flagellated protozoan</name>
    <dbReference type="NCBI Taxonomy" id="75058"/>
    <lineage>
        <taxon>Eukaryota</taxon>
        <taxon>Discoba</taxon>
        <taxon>Euglenozoa</taxon>
        <taxon>Kinetoplastea</taxon>
        <taxon>Metakinetoplastina</taxon>
        <taxon>Eubodonida</taxon>
        <taxon>Bodonidae</taxon>
        <taxon>Bodo</taxon>
    </lineage>
</organism>
<keyword evidence="4" id="KW-1185">Reference proteome</keyword>
<evidence type="ECO:0000256" key="1">
    <source>
        <dbReference type="SAM" id="MobiDB-lite"/>
    </source>
</evidence>
<sequence>MAFRPPSLRTSRPRSPVNRSTPWGKEVLVLFGLVIGMAVVLLSIHTSLINTTLRLIIGFSKEAEPVDQGVGLGRYPGVCAHNGIDESLTPHQEEVLQSLNIVSLADRLTLMCQLGISDLSVPVGSGFAEELRNIYPTRICCADYDVFFSAEGTAFVGRPSLIAMHIVLHRQKNGIVTVDHNTNQTVGGSDLGAIARQIEHDLLRNAIRENDITSADSKRKFAQPLKDIAQVLGRVLSTQSGHLALHGVNSTRITLEPKVTNAAPPARTPLERGELISYKQERAALSASADLATHHALYIGDALQLIAQELGKVSAKMQLLDKVSLHEYFGIIIDPLRYSSVWDRLMLSTPASRVVGSHGVDGPAGLTVLATEPQLWYVISVKDIVLVALASNSHVVAAAEGGGDTIALPDGLDAEQYCSWLLKPPKWAREVAPSLKLQKKCSKWYDVEVQANKRGGSSNSTSTSNVQLHKRARSLRKPVSGGESWYRAARRVTQKPPLLSWVVDTVDEYDRIVSLGDRDGLRSSFVISNRAQMLHAEVAVRFPHTSP</sequence>
<evidence type="ECO:0000313" key="4">
    <source>
        <dbReference type="Proteomes" id="UP000051952"/>
    </source>
</evidence>
<feature type="transmembrane region" description="Helical" evidence="2">
    <location>
        <begin position="27"/>
        <end position="48"/>
    </location>
</feature>
<feature type="region of interest" description="Disordered" evidence="1">
    <location>
        <begin position="454"/>
        <end position="473"/>
    </location>
</feature>
<protein>
    <submittedName>
        <fullName evidence="3">Membrane-associated protein, putative</fullName>
    </submittedName>
</protein>
<keyword evidence="2" id="KW-0472">Membrane</keyword>
<dbReference type="Proteomes" id="UP000051952">
    <property type="component" value="Unassembled WGS sequence"/>
</dbReference>
<accession>A0A0S4JAZ1</accession>
<reference evidence="4" key="1">
    <citation type="submission" date="2015-09" db="EMBL/GenBank/DDBJ databases">
        <authorList>
            <consortium name="Pathogen Informatics"/>
        </authorList>
    </citation>
    <scope>NUCLEOTIDE SEQUENCE [LARGE SCALE GENOMIC DNA]</scope>
    <source>
        <strain evidence="4">Lake Konstanz</strain>
    </source>
</reference>
<proteinExistence type="predicted"/>
<keyword evidence="2" id="KW-0812">Transmembrane</keyword>
<dbReference type="AlphaFoldDB" id="A0A0S4JAZ1"/>
<dbReference type="EMBL" id="CYKH01001443">
    <property type="protein sequence ID" value="CUG87113.1"/>
    <property type="molecule type" value="Genomic_DNA"/>
</dbReference>
<evidence type="ECO:0000313" key="3">
    <source>
        <dbReference type="EMBL" id="CUG87113.1"/>
    </source>
</evidence>
<keyword evidence="2" id="KW-1133">Transmembrane helix</keyword>
<dbReference type="VEuPathDB" id="TriTrypDB:BSAL_08725"/>
<evidence type="ECO:0000256" key="2">
    <source>
        <dbReference type="SAM" id="Phobius"/>
    </source>
</evidence>
<feature type="compositionally biased region" description="Low complexity" evidence="1">
    <location>
        <begin position="455"/>
        <end position="465"/>
    </location>
</feature>
<name>A0A0S4JAZ1_BODSA</name>
<gene>
    <name evidence="3" type="ORF">BSAL_08725</name>
</gene>